<sequence>MAYGPLDEHLGSDHYIVATTLTLHNARCPERKVRITDWARFRERRQDPPEGAGYEQWLESFCHDLDACTRTLVTTTTSPDVGPHLCIYRRHAEGSHGAGNTNALIASFAGVSTNCRRRHNNTLKSLSETTGEVSARFSRAA</sequence>
<dbReference type="EMBL" id="CM023483">
    <property type="protein sequence ID" value="KAH6935328.1"/>
    <property type="molecule type" value="Genomic_DNA"/>
</dbReference>
<evidence type="ECO:0000313" key="2">
    <source>
        <dbReference type="Proteomes" id="UP000821845"/>
    </source>
</evidence>
<proteinExistence type="predicted"/>
<accession>A0ACB7SNH2</accession>
<reference evidence="1" key="1">
    <citation type="submission" date="2020-05" db="EMBL/GenBank/DDBJ databases">
        <title>Large-scale comparative analyses of tick genomes elucidate their genetic diversity and vector capacities.</title>
        <authorList>
            <person name="Jia N."/>
            <person name="Wang J."/>
            <person name="Shi W."/>
            <person name="Du L."/>
            <person name="Sun Y."/>
            <person name="Zhan W."/>
            <person name="Jiang J."/>
            <person name="Wang Q."/>
            <person name="Zhang B."/>
            <person name="Ji P."/>
            <person name="Sakyi L.B."/>
            <person name="Cui X."/>
            <person name="Yuan T."/>
            <person name="Jiang B."/>
            <person name="Yang W."/>
            <person name="Lam T.T.-Y."/>
            <person name="Chang Q."/>
            <person name="Ding S."/>
            <person name="Wang X."/>
            <person name="Zhu J."/>
            <person name="Ruan X."/>
            <person name="Zhao L."/>
            <person name="Wei J."/>
            <person name="Que T."/>
            <person name="Du C."/>
            <person name="Cheng J."/>
            <person name="Dai P."/>
            <person name="Han X."/>
            <person name="Huang E."/>
            <person name="Gao Y."/>
            <person name="Liu J."/>
            <person name="Shao H."/>
            <person name="Ye R."/>
            <person name="Li L."/>
            <person name="Wei W."/>
            <person name="Wang X."/>
            <person name="Wang C."/>
            <person name="Yang T."/>
            <person name="Huo Q."/>
            <person name="Li W."/>
            <person name="Guo W."/>
            <person name="Chen H."/>
            <person name="Zhou L."/>
            <person name="Ni X."/>
            <person name="Tian J."/>
            <person name="Zhou Y."/>
            <person name="Sheng Y."/>
            <person name="Liu T."/>
            <person name="Pan Y."/>
            <person name="Xia L."/>
            <person name="Li J."/>
            <person name="Zhao F."/>
            <person name="Cao W."/>
        </authorList>
    </citation>
    <scope>NUCLEOTIDE SEQUENCE</scope>
    <source>
        <strain evidence="1">Hyas-2018</strain>
    </source>
</reference>
<gene>
    <name evidence="1" type="ORF">HPB50_005080</name>
</gene>
<name>A0ACB7SNH2_HYAAI</name>
<organism evidence="1 2">
    <name type="scientific">Hyalomma asiaticum</name>
    <name type="common">Tick</name>
    <dbReference type="NCBI Taxonomy" id="266040"/>
    <lineage>
        <taxon>Eukaryota</taxon>
        <taxon>Metazoa</taxon>
        <taxon>Ecdysozoa</taxon>
        <taxon>Arthropoda</taxon>
        <taxon>Chelicerata</taxon>
        <taxon>Arachnida</taxon>
        <taxon>Acari</taxon>
        <taxon>Parasitiformes</taxon>
        <taxon>Ixodida</taxon>
        <taxon>Ixodoidea</taxon>
        <taxon>Ixodidae</taxon>
        <taxon>Hyalomminae</taxon>
        <taxon>Hyalomma</taxon>
    </lineage>
</organism>
<comment type="caution">
    <text evidence="1">The sequence shown here is derived from an EMBL/GenBank/DDBJ whole genome shotgun (WGS) entry which is preliminary data.</text>
</comment>
<keyword evidence="2" id="KW-1185">Reference proteome</keyword>
<dbReference type="Proteomes" id="UP000821845">
    <property type="component" value="Chromosome 3"/>
</dbReference>
<protein>
    <submittedName>
        <fullName evidence="1">Uncharacterized protein</fullName>
    </submittedName>
</protein>
<evidence type="ECO:0000313" key="1">
    <source>
        <dbReference type="EMBL" id="KAH6935328.1"/>
    </source>
</evidence>